<comment type="similarity">
    <text evidence="2">Belongs to the FAD-dependent glycerol-3-phosphate dehydrogenase family.</text>
</comment>
<dbReference type="Gene3D" id="1.10.8.870">
    <property type="entry name" value="Alpha-glycerophosphate oxidase, cap domain"/>
    <property type="match status" value="1"/>
</dbReference>
<dbReference type="GO" id="GO:0004368">
    <property type="term" value="F:glycerol-3-phosphate dehydrogenase (quinone) activity"/>
    <property type="evidence" value="ECO:0007669"/>
    <property type="project" value="UniProtKB-EC"/>
</dbReference>
<dbReference type="Proteomes" id="UP000308828">
    <property type="component" value="Unassembled WGS sequence"/>
</dbReference>
<sequence>MSEQPVFDVFVIGGGINGCGIARDAAGRDYSVALAEMNDFASGTSSGATKLIHGGLRYLEHYEFRLVREALMEREVLWQMAPHVIWPLRFVLPYQKGGVRPAWLIRLGLFLYDHLGGRKLLPATRTLDLRRDPAGKPLKPNFSKAFEYSDGWVDDARMVVLNARDAQAKGARILSRARVVSARRDGGEWLITTESQRSGEKEVHRARMVVNAAGPWVDQVLAGAMGRNNVHNVRLVQGSHIVVRKKFSDPRAYFFQNPDNRIIFAIPYEGEFTLIGTTDQDYHGDPKDVRISAGEIDYLCGAASEYFKEPVRPEDIVWSYSAVRPLYDDGASKAQEATRDYVLKLEGQAGEAQLLNVFGGKLTTYRRLAEHALEKIAGVLGPKGSAWTAGSHLPGGRFAVAEASVLVADIMKSWPFLTRDHAERLVRSYGTDAKIMLAEVHTFEDLGRHFGGTLYEVELRWLVQKEWAVTAEDVLWRRTKQGLFFTPEEAKELDAHLEAIALT</sequence>
<dbReference type="InterPro" id="IPR006076">
    <property type="entry name" value="FAD-dep_OxRdtase"/>
</dbReference>
<dbReference type="PANTHER" id="PTHR11985:SF15">
    <property type="entry name" value="GLYCEROL-3-PHOSPHATE DEHYDROGENASE, MITOCHONDRIAL"/>
    <property type="match status" value="1"/>
</dbReference>
<evidence type="ECO:0000259" key="6">
    <source>
        <dbReference type="Pfam" id="PF01266"/>
    </source>
</evidence>
<dbReference type="Gene3D" id="6.10.250.1890">
    <property type="match status" value="1"/>
</dbReference>
<keyword evidence="4" id="KW-0274">FAD</keyword>
<dbReference type="SUPFAM" id="SSF51905">
    <property type="entry name" value="FAD/NAD(P)-binding domain"/>
    <property type="match status" value="1"/>
</dbReference>
<dbReference type="EMBL" id="STGV01000002">
    <property type="protein sequence ID" value="THV24163.1"/>
    <property type="molecule type" value="Genomic_DNA"/>
</dbReference>
<evidence type="ECO:0000313" key="8">
    <source>
        <dbReference type="EMBL" id="THV24163.1"/>
    </source>
</evidence>
<protein>
    <submittedName>
        <fullName evidence="8">Glycerol-3-phosphate dehydrogenase</fullName>
        <ecNumber evidence="8">1.1.5.3</ecNumber>
    </submittedName>
</protein>
<dbReference type="InterPro" id="IPR031656">
    <property type="entry name" value="DAO_C"/>
</dbReference>
<reference evidence="8 9" key="1">
    <citation type="submission" date="2019-04" db="EMBL/GenBank/DDBJ databases">
        <title>Genome sequence of strain shin9-1.</title>
        <authorList>
            <person name="Gao J."/>
            <person name="Sun J."/>
        </authorList>
    </citation>
    <scope>NUCLEOTIDE SEQUENCE [LARGE SCALE GENOMIC DNA]</scope>
    <source>
        <strain evidence="9">shin9-1</strain>
    </source>
</reference>
<proteinExistence type="inferred from homology"/>
<evidence type="ECO:0000313" key="9">
    <source>
        <dbReference type="Proteomes" id="UP000308828"/>
    </source>
</evidence>
<evidence type="ECO:0000256" key="1">
    <source>
        <dbReference type="ARBA" id="ARBA00001974"/>
    </source>
</evidence>
<evidence type="ECO:0000256" key="4">
    <source>
        <dbReference type="ARBA" id="ARBA00022827"/>
    </source>
</evidence>
<comment type="caution">
    <text evidence="8">The sequence shown here is derived from an EMBL/GenBank/DDBJ whole genome shotgun (WGS) entry which is preliminary data.</text>
</comment>
<keyword evidence="5 8" id="KW-0560">Oxidoreductase</keyword>
<gene>
    <name evidence="8" type="ORF">FAA97_09365</name>
</gene>
<dbReference type="PROSITE" id="PS00978">
    <property type="entry name" value="FAD_G3PDH_2"/>
    <property type="match status" value="1"/>
</dbReference>
<dbReference type="NCBIfam" id="NF008899">
    <property type="entry name" value="PRK12266.1"/>
    <property type="match status" value="1"/>
</dbReference>
<dbReference type="PRINTS" id="PR01001">
    <property type="entry name" value="FADG3PDH"/>
</dbReference>
<dbReference type="PANTHER" id="PTHR11985">
    <property type="entry name" value="GLYCEROL-3-PHOSPHATE DEHYDROGENASE"/>
    <property type="match status" value="1"/>
</dbReference>
<organism evidence="8 9">
    <name type="scientific">Peteryoungia ipomoeae</name>
    <dbReference type="NCBI Taxonomy" id="1210932"/>
    <lineage>
        <taxon>Bacteria</taxon>
        <taxon>Pseudomonadati</taxon>
        <taxon>Pseudomonadota</taxon>
        <taxon>Alphaproteobacteria</taxon>
        <taxon>Hyphomicrobiales</taxon>
        <taxon>Rhizobiaceae</taxon>
        <taxon>Peteryoungia</taxon>
    </lineage>
</organism>
<dbReference type="AlphaFoldDB" id="A0A4S8P289"/>
<evidence type="ECO:0000259" key="7">
    <source>
        <dbReference type="Pfam" id="PF16901"/>
    </source>
</evidence>
<keyword evidence="3" id="KW-0285">Flavoprotein</keyword>
<evidence type="ECO:0000256" key="5">
    <source>
        <dbReference type="ARBA" id="ARBA00023002"/>
    </source>
</evidence>
<feature type="domain" description="Alpha-glycerophosphate oxidase C-terminal" evidence="7">
    <location>
        <begin position="388"/>
        <end position="490"/>
    </location>
</feature>
<dbReference type="InterPro" id="IPR000447">
    <property type="entry name" value="G3P_DH_FAD-dep"/>
</dbReference>
<evidence type="ECO:0000256" key="3">
    <source>
        <dbReference type="ARBA" id="ARBA00022630"/>
    </source>
</evidence>
<evidence type="ECO:0000256" key="2">
    <source>
        <dbReference type="ARBA" id="ARBA00007330"/>
    </source>
</evidence>
<dbReference type="GO" id="GO:0046168">
    <property type="term" value="P:glycerol-3-phosphate catabolic process"/>
    <property type="evidence" value="ECO:0007669"/>
    <property type="project" value="TreeGrafter"/>
</dbReference>
<dbReference type="EC" id="1.1.5.3" evidence="8"/>
<dbReference type="Pfam" id="PF01266">
    <property type="entry name" value="DAO"/>
    <property type="match status" value="1"/>
</dbReference>
<name>A0A4S8P289_9HYPH</name>
<feature type="domain" description="FAD dependent oxidoreductase" evidence="6">
    <location>
        <begin position="8"/>
        <end position="337"/>
    </location>
</feature>
<keyword evidence="9" id="KW-1185">Reference proteome</keyword>
<dbReference type="OrthoDB" id="9766796at2"/>
<accession>A0A4S8P289</accession>
<dbReference type="RefSeq" id="WP_136598254.1">
    <property type="nucleotide sequence ID" value="NZ_STGV01000002.1"/>
</dbReference>
<dbReference type="Gene3D" id="3.50.50.60">
    <property type="entry name" value="FAD/NAD(P)-binding domain"/>
    <property type="match status" value="1"/>
</dbReference>
<dbReference type="InterPro" id="IPR038299">
    <property type="entry name" value="DAO_C_sf"/>
</dbReference>
<dbReference type="NCBIfam" id="NF009906">
    <property type="entry name" value="PRK13369.1"/>
    <property type="match status" value="1"/>
</dbReference>
<comment type="cofactor">
    <cofactor evidence="1">
        <name>FAD</name>
        <dbReference type="ChEBI" id="CHEBI:57692"/>
    </cofactor>
</comment>
<dbReference type="InterPro" id="IPR036188">
    <property type="entry name" value="FAD/NAD-bd_sf"/>
</dbReference>
<dbReference type="Pfam" id="PF16901">
    <property type="entry name" value="DAO_C"/>
    <property type="match status" value="1"/>
</dbReference>
<dbReference type="Gene3D" id="3.30.9.10">
    <property type="entry name" value="D-Amino Acid Oxidase, subunit A, domain 2"/>
    <property type="match status" value="1"/>
</dbReference>
<dbReference type="SUPFAM" id="SSF54373">
    <property type="entry name" value="FAD-linked reductases, C-terminal domain"/>
    <property type="match status" value="1"/>
</dbReference>